<evidence type="ECO:0000313" key="4">
    <source>
        <dbReference type="Proteomes" id="UP000041394"/>
    </source>
</evidence>
<gene>
    <name evidence="1" type="ORF">HAL011_09080</name>
    <name evidence="2" type="ORF">HAL09_15920</name>
</gene>
<dbReference type="AlphaFoldDB" id="A0A0K2X8S7"/>
<reference evidence="3" key="2">
    <citation type="submission" date="2014-12" db="EMBL/GenBank/DDBJ databases">
        <authorList>
            <person name="Smet A."/>
        </authorList>
    </citation>
    <scope>NUCLEOTIDE SEQUENCE [LARGE SCALE GENOMIC DNA]</scope>
</reference>
<evidence type="ECO:0000313" key="3">
    <source>
        <dbReference type="Proteomes" id="UP000038622"/>
    </source>
</evidence>
<reference evidence="1" key="1">
    <citation type="submission" date="2014-12" db="EMBL/GenBank/DDBJ databases">
        <title>Whole genome sequences of four Staphylococcus schleiferi canine isolates.</title>
        <authorList>
            <person name="Misic A.M."/>
            <person name="Cain C."/>
            <person name="Morris D.O."/>
            <person name="Rankin S."/>
            <person name="Beiting D."/>
        </authorList>
    </citation>
    <scope>NUCLEOTIDE SEQUENCE</scope>
    <source>
        <strain evidence="1">ASB11</strain>
        <strain evidence="2">ASB9</strain>
    </source>
</reference>
<organism evidence="1 3">
    <name type="scientific">Helicobacter ailurogastricus</name>
    <dbReference type="NCBI Taxonomy" id="1578720"/>
    <lineage>
        <taxon>Bacteria</taxon>
        <taxon>Pseudomonadati</taxon>
        <taxon>Campylobacterota</taxon>
        <taxon>Epsilonproteobacteria</taxon>
        <taxon>Campylobacterales</taxon>
        <taxon>Helicobacteraceae</taxon>
        <taxon>Helicobacter</taxon>
    </lineage>
</organism>
<protein>
    <submittedName>
        <fullName evidence="1">Uncharacterized protein</fullName>
    </submittedName>
</protein>
<name>A0A0K2X8S7_9HELI</name>
<proteinExistence type="predicted"/>
<dbReference type="EMBL" id="CDMN01000068">
    <property type="protein sequence ID" value="CRF44964.1"/>
    <property type="molecule type" value="Genomic_DNA"/>
</dbReference>
<accession>A0A0K2X8S7</accession>
<evidence type="ECO:0000313" key="2">
    <source>
        <dbReference type="EMBL" id="CRF44964.1"/>
    </source>
</evidence>
<keyword evidence="3" id="KW-1185">Reference proteome</keyword>
<dbReference type="Proteomes" id="UP000041394">
    <property type="component" value="Unassembled WGS sequence"/>
</dbReference>
<evidence type="ECO:0000313" key="1">
    <source>
        <dbReference type="EMBL" id="CRF41124.1"/>
    </source>
</evidence>
<dbReference type="Proteomes" id="UP000038622">
    <property type="component" value="Unassembled WGS sequence"/>
</dbReference>
<dbReference type="RefSeq" id="WP_156262578.1">
    <property type="nucleotide sequence ID" value="NZ_CDML01000031.1"/>
</dbReference>
<reference evidence="4" key="3">
    <citation type="submission" date="2014-12" db="EMBL/GenBank/DDBJ databases">
        <authorList>
            <person name="Jaenicke S."/>
        </authorList>
    </citation>
    <scope>NUCLEOTIDE SEQUENCE [LARGE SCALE GENOMIC DNA]</scope>
</reference>
<dbReference type="STRING" id="1578720.HAL011_09080"/>
<dbReference type="EMBL" id="CDML01000031">
    <property type="protein sequence ID" value="CRF41124.1"/>
    <property type="molecule type" value="Genomic_DNA"/>
</dbReference>
<sequence length="47" mass="5005">MPKNIPATLHFCAGQSHIYTTQPTNTQDLQASLAHLGAGAQIYPLLA</sequence>